<comment type="caution">
    <text evidence="2">The sequence shown here is derived from an EMBL/GenBank/DDBJ whole genome shotgun (WGS) entry which is preliminary data.</text>
</comment>
<dbReference type="AlphaFoldDB" id="A0A9X0CKR1"/>
<organism evidence="2 3">
    <name type="scientific">Desmophyllum pertusum</name>
    <dbReference type="NCBI Taxonomy" id="174260"/>
    <lineage>
        <taxon>Eukaryota</taxon>
        <taxon>Metazoa</taxon>
        <taxon>Cnidaria</taxon>
        <taxon>Anthozoa</taxon>
        <taxon>Hexacorallia</taxon>
        <taxon>Scleractinia</taxon>
        <taxon>Caryophylliina</taxon>
        <taxon>Caryophylliidae</taxon>
        <taxon>Desmophyllum</taxon>
    </lineage>
</organism>
<feature type="region of interest" description="Disordered" evidence="1">
    <location>
        <begin position="71"/>
        <end position="128"/>
    </location>
</feature>
<evidence type="ECO:0000313" key="2">
    <source>
        <dbReference type="EMBL" id="KAJ7362062.1"/>
    </source>
</evidence>
<dbReference type="EMBL" id="MU827307">
    <property type="protein sequence ID" value="KAJ7362062.1"/>
    <property type="molecule type" value="Genomic_DNA"/>
</dbReference>
<gene>
    <name evidence="2" type="ORF">OS493_013151</name>
</gene>
<protein>
    <submittedName>
        <fullName evidence="2">Uncharacterized protein</fullName>
    </submittedName>
</protein>
<feature type="compositionally biased region" description="Acidic residues" evidence="1">
    <location>
        <begin position="71"/>
        <end position="97"/>
    </location>
</feature>
<reference evidence="2" key="1">
    <citation type="submission" date="2023-01" db="EMBL/GenBank/DDBJ databases">
        <title>Genome assembly of the deep-sea coral Lophelia pertusa.</title>
        <authorList>
            <person name="Herrera S."/>
            <person name="Cordes E."/>
        </authorList>
    </citation>
    <scope>NUCLEOTIDE SEQUENCE</scope>
    <source>
        <strain evidence="2">USNM1676648</strain>
        <tissue evidence="2">Polyp</tissue>
    </source>
</reference>
<evidence type="ECO:0000313" key="3">
    <source>
        <dbReference type="Proteomes" id="UP001163046"/>
    </source>
</evidence>
<name>A0A9X0CKR1_9CNID</name>
<proteinExistence type="predicted"/>
<accession>A0A9X0CKR1</accession>
<keyword evidence="3" id="KW-1185">Reference proteome</keyword>
<dbReference type="Proteomes" id="UP001163046">
    <property type="component" value="Unassembled WGS sequence"/>
</dbReference>
<sequence length="128" mass="14501">MHELSQSIYKETYTCQSTVFLGNFIHRGSEWPQKISLASVLILLALGSTSFGSSEEGVQELDKWNEGYQLEDPDMADNEIIDDMTEVEQGNYEDEESHSETEKTSSQEMWTRCDSLAGGSDESEHEQH</sequence>
<evidence type="ECO:0000256" key="1">
    <source>
        <dbReference type="SAM" id="MobiDB-lite"/>
    </source>
</evidence>